<dbReference type="InterPro" id="IPR001173">
    <property type="entry name" value="Glyco_trans_2-like"/>
</dbReference>
<dbReference type="Gene3D" id="3.90.550.10">
    <property type="entry name" value="Spore Coat Polysaccharide Biosynthesis Protein SpsA, Chain A"/>
    <property type="match status" value="1"/>
</dbReference>
<keyword evidence="2" id="KW-0808">Transferase</keyword>
<accession>A0A9J6PMP3</accession>
<gene>
    <name evidence="2" type="ORF">N5923_11150</name>
</gene>
<feature type="domain" description="Glycosyltransferase 2-like" evidence="1">
    <location>
        <begin position="18"/>
        <end position="174"/>
    </location>
</feature>
<keyword evidence="2" id="KW-0328">Glycosyltransferase</keyword>
<dbReference type="AlphaFoldDB" id="A0A9J6PMP3"/>
<sequence>MYNINLTTTRGRLELCSATVWSLIHQTFTPDTIIIWVSREPYMSDEGIHEYPSWLPEINRIKNIVKVVHVRNTGPYRKIIPALRAADLDDVLIYADDDVIYGSMWLETLLKSYHQYQGKHVIAARIRVKSKNVLGFDKSYNHYKICATPTNFTANFIITGVGGCVIARRHVRRELLNIDAFIEVAPKTDDLWISKIIELSGTTVTCSPQAMDHVLEINHSNNALSHSNTIISLQNTLVNKIVRKIYYMMMGYFGFAISNNDTAMKKINAFFKLRKARL</sequence>
<evidence type="ECO:0000313" key="2">
    <source>
        <dbReference type="EMBL" id="MCU5778046.1"/>
    </source>
</evidence>
<comment type="caution">
    <text evidence="2">The sequence shown here is derived from an EMBL/GenBank/DDBJ whole genome shotgun (WGS) entry which is preliminary data.</text>
</comment>
<proteinExistence type="predicted"/>
<dbReference type="Proteomes" id="UP001064262">
    <property type="component" value="Unassembled WGS sequence"/>
</dbReference>
<evidence type="ECO:0000259" key="1">
    <source>
        <dbReference type="Pfam" id="PF00535"/>
    </source>
</evidence>
<dbReference type="GO" id="GO:0016757">
    <property type="term" value="F:glycosyltransferase activity"/>
    <property type="evidence" value="ECO:0007669"/>
    <property type="project" value="UniProtKB-KW"/>
</dbReference>
<evidence type="ECO:0000313" key="3">
    <source>
        <dbReference type="Proteomes" id="UP001064262"/>
    </source>
</evidence>
<organism evidence="2 3">
    <name type="scientific">Winslowiella arboricola</name>
    <dbReference type="NCBI Taxonomy" id="2978220"/>
    <lineage>
        <taxon>Bacteria</taxon>
        <taxon>Pseudomonadati</taxon>
        <taxon>Pseudomonadota</taxon>
        <taxon>Gammaproteobacteria</taxon>
        <taxon>Enterobacterales</taxon>
        <taxon>Erwiniaceae</taxon>
        <taxon>Winslowiella</taxon>
    </lineage>
</organism>
<dbReference type="EC" id="2.4.-.-" evidence="2"/>
<name>A0A9J6PMP3_9GAMM</name>
<dbReference type="RefSeq" id="WP_267143819.1">
    <property type="nucleotide sequence ID" value="NZ_JAODIL010000079.1"/>
</dbReference>
<dbReference type="SUPFAM" id="SSF53448">
    <property type="entry name" value="Nucleotide-diphospho-sugar transferases"/>
    <property type="match status" value="1"/>
</dbReference>
<dbReference type="EMBL" id="JAODIM010000040">
    <property type="protein sequence ID" value="MCU5778046.1"/>
    <property type="molecule type" value="Genomic_DNA"/>
</dbReference>
<dbReference type="Pfam" id="PF00535">
    <property type="entry name" value="Glycos_transf_2"/>
    <property type="match status" value="1"/>
</dbReference>
<dbReference type="InterPro" id="IPR029044">
    <property type="entry name" value="Nucleotide-diphossugar_trans"/>
</dbReference>
<protein>
    <submittedName>
        <fullName evidence="2">Glycosyltransferase</fullName>
        <ecNumber evidence="2">2.4.-.-</ecNumber>
    </submittedName>
</protein>
<keyword evidence="3" id="KW-1185">Reference proteome</keyword>
<reference evidence="2" key="1">
    <citation type="submission" date="2022-09" db="EMBL/GenBank/DDBJ databases">
        <title>Winslowiella arboricola sp. nov., isolated from bleeding cankers on broadleaf hosts.</title>
        <authorList>
            <person name="Brady C."/>
            <person name="Kaur S."/>
            <person name="Crampton B."/>
            <person name="Maddock D."/>
            <person name="Arnold D."/>
            <person name="Denman S."/>
        </authorList>
    </citation>
    <scope>NUCLEOTIDE SEQUENCE</scope>
    <source>
        <strain evidence="2">BAC 15a-03b</strain>
    </source>
</reference>